<name>A0A9P6D137_PLEER</name>
<accession>A0A9P6D137</accession>
<evidence type="ECO:0000313" key="2">
    <source>
        <dbReference type="EMBL" id="KAF9487027.1"/>
    </source>
</evidence>
<evidence type="ECO:0000256" key="1">
    <source>
        <dbReference type="SAM" id="MobiDB-lite"/>
    </source>
</evidence>
<protein>
    <submittedName>
        <fullName evidence="2">Uncharacterized protein</fullName>
    </submittedName>
</protein>
<sequence>MPLPLVPQDRFLSDPDSPVLPSPRAIPTSDLEVFENNMDSTGGGTTDSMLDPSHDIIVPALSRLSLHPSPQISCLLGSSAKVTLSRLHPQAIKTELGFLIKKVRVGKAIFNAYQKKNQRQKQALRHALSALKLRRARLVAQNHELKIKASLFPAV</sequence>
<dbReference type="AlphaFoldDB" id="A0A9P6D137"/>
<keyword evidence="3" id="KW-1185">Reference proteome</keyword>
<dbReference type="EMBL" id="MU154835">
    <property type="protein sequence ID" value="KAF9487027.1"/>
    <property type="molecule type" value="Genomic_DNA"/>
</dbReference>
<evidence type="ECO:0000313" key="3">
    <source>
        <dbReference type="Proteomes" id="UP000807025"/>
    </source>
</evidence>
<proteinExistence type="predicted"/>
<comment type="caution">
    <text evidence="2">The sequence shown here is derived from an EMBL/GenBank/DDBJ whole genome shotgun (WGS) entry which is preliminary data.</text>
</comment>
<reference evidence="2" key="1">
    <citation type="submission" date="2020-11" db="EMBL/GenBank/DDBJ databases">
        <authorList>
            <consortium name="DOE Joint Genome Institute"/>
            <person name="Ahrendt S."/>
            <person name="Riley R."/>
            <person name="Andreopoulos W."/>
            <person name="Labutti K."/>
            <person name="Pangilinan J."/>
            <person name="Ruiz-Duenas F.J."/>
            <person name="Barrasa J.M."/>
            <person name="Sanchez-Garcia M."/>
            <person name="Camarero S."/>
            <person name="Miyauchi S."/>
            <person name="Serrano A."/>
            <person name="Linde D."/>
            <person name="Babiker R."/>
            <person name="Drula E."/>
            <person name="Ayuso-Fernandez I."/>
            <person name="Pacheco R."/>
            <person name="Padilla G."/>
            <person name="Ferreira P."/>
            <person name="Barriuso J."/>
            <person name="Kellner H."/>
            <person name="Castanera R."/>
            <person name="Alfaro M."/>
            <person name="Ramirez L."/>
            <person name="Pisabarro A.G."/>
            <person name="Kuo A."/>
            <person name="Tritt A."/>
            <person name="Lipzen A."/>
            <person name="He G."/>
            <person name="Yan M."/>
            <person name="Ng V."/>
            <person name="Cullen D."/>
            <person name="Martin F."/>
            <person name="Rosso M.-N."/>
            <person name="Henrissat B."/>
            <person name="Hibbett D."/>
            <person name="Martinez A.T."/>
            <person name="Grigoriev I.V."/>
        </authorList>
    </citation>
    <scope>NUCLEOTIDE SEQUENCE</scope>
    <source>
        <strain evidence="2">ATCC 90797</strain>
    </source>
</reference>
<feature type="compositionally biased region" description="Low complexity" evidence="1">
    <location>
        <begin position="14"/>
        <end position="23"/>
    </location>
</feature>
<organism evidence="2 3">
    <name type="scientific">Pleurotus eryngii</name>
    <name type="common">Boletus of the steppes</name>
    <dbReference type="NCBI Taxonomy" id="5323"/>
    <lineage>
        <taxon>Eukaryota</taxon>
        <taxon>Fungi</taxon>
        <taxon>Dikarya</taxon>
        <taxon>Basidiomycota</taxon>
        <taxon>Agaricomycotina</taxon>
        <taxon>Agaricomycetes</taxon>
        <taxon>Agaricomycetidae</taxon>
        <taxon>Agaricales</taxon>
        <taxon>Pleurotineae</taxon>
        <taxon>Pleurotaceae</taxon>
        <taxon>Pleurotus</taxon>
    </lineage>
</organism>
<gene>
    <name evidence="2" type="ORF">BDN71DRAFT_1514377</name>
</gene>
<feature type="region of interest" description="Disordered" evidence="1">
    <location>
        <begin position="1"/>
        <end position="25"/>
    </location>
</feature>
<dbReference type="Proteomes" id="UP000807025">
    <property type="component" value="Unassembled WGS sequence"/>
</dbReference>